<keyword evidence="1 2" id="KW-0728">SH3 domain</keyword>
<proteinExistence type="predicted"/>
<evidence type="ECO:0000256" key="1">
    <source>
        <dbReference type="ARBA" id="ARBA00022443"/>
    </source>
</evidence>
<dbReference type="SUPFAM" id="SSF50044">
    <property type="entry name" value="SH3-domain"/>
    <property type="match status" value="1"/>
</dbReference>
<feature type="region of interest" description="Disordered" evidence="4">
    <location>
        <begin position="768"/>
        <end position="862"/>
    </location>
</feature>
<evidence type="ECO:0000313" key="6">
    <source>
        <dbReference type="EMBL" id="CZS91908.1"/>
    </source>
</evidence>
<feature type="compositionally biased region" description="Basic and acidic residues" evidence="4">
    <location>
        <begin position="343"/>
        <end position="358"/>
    </location>
</feature>
<evidence type="ECO:0000256" key="4">
    <source>
        <dbReference type="SAM" id="MobiDB-lite"/>
    </source>
</evidence>
<evidence type="ECO:0000259" key="5">
    <source>
        <dbReference type="PROSITE" id="PS50002"/>
    </source>
</evidence>
<feature type="compositionally biased region" description="Polar residues" evidence="4">
    <location>
        <begin position="315"/>
        <end position="338"/>
    </location>
</feature>
<dbReference type="InterPro" id="IPR036028">
    <property type="entry name" value="SH3-like_dom_sf"/>
</dbReference>
<dbReference type="InterPro" id="IPR001452">
    <property type="entry name" value="SH3_domain"/>
</dbReference>
<evidence type="ECO:0000256" key="3">
    <source>
        <dbReference type="SAM" id="Coils"/>
    </source>
</evidence>
<dbReference type="Pfam" id="PF14604">
    <property type="entry name" value="SH3_9"/>
    <property type="match status" value="1"/>
</dbReference>
<feature type="region of interest" description="Disordered" evidence="4">
    <location>
        <begin position="621"/>
        <end position="646"/>
    </location>
</feature>
<evidence type="ECO:0000313" key="7">
    <source>
        <dbReference type="Proteomes" id="UP000178912"/>
    </source>
</evidence>
<feature type="compositionally biased region" description="Low complexity" evidence="4">
    <location>
        <begin position="824"/>
        <end position="851"/>
    </location>
</feature>
<accession>A0A1E1K1C8</accession>
<feature type="region of interest" description="Disordered" evidence="4">
    <location>
        <begin position="310"/>
        <end position="387"/>
    </location>
</feature>
<feature type="region of interest" description="Disordered" evidence="4">
    <location>
        <begin position="216"/>
        <end position="243"/>
    </location>
</feature>
<dbReference type="EMBL" id="FJUX01000010">
    <property type="protein sequence ID" value="CZS91908.1"/>
    <property type="molecule type" value="Genomic_DNA"/>
</dbReference>
<dbReference type="OrthoDB" id="5243589at2759"/>
<dbReference type="AlphaFoldDB" id="A0A1E1K1C8"/>
<protein>
    <recommendedName>
        <fullName evidence="5">SH3 domain-containing protein</fullName>
    </recommendedName>
</protein>
<sequence length="862" mass="94270">MGDDFVAPVKALLKALNAGKGVGSRLAASANTAPATQALQITDAVHVLQESLERSSQAITEAYRQNAAGCGDQFARTLSEDKAIQNQLKNLKNEIRDKIDEIEEELDSFDTATCLDAAEEAKNCSATCINIMNGLRDQLLAAQVLVAEEPKDDRKQLASMRLERSPTLRKPLPTAARCGSPVESLRLVSPIVETSQEPRMPRNSWAIDTQSQFYLGPPIRSPGNPSQRRQSSRDISPSSLPNVAHDLISRDVVRSRMDENEEFLERRRQSKLLFWNELRKSVSSIEEYKERKSFVDGPLIVSPVLKLSDGVISPSGGSRPNSGYSAIVTRQRSQASQGSRHSSVPEHPEHHSQRHDSQDSIFGLRNAPLSPPLSGHRTSGQADTTWTGLEGGSLATTLQLPDFGKGVEPGLEVANGIDYDNEKILVGPDEYKQPTPTASLKSLDHPIRHDTSFYKFGGFCDGANAILRGEAGLKVVKRPSGIYNSSLSAKCTKCSFEVGWNEVEKDRLLESSGIYSNSEIRWRQRFISKCHLKTTDEAIYACIFCIEEHKTTEEHDATVFFSVGQLFRHLAKHPRPLPNIPGIITLYGFQSPEVVDFDLNFTSPHPTTSVYSMRVIASKVASRPSGQATSTHRPKPGRSNLHDPEGNPVLKFANGARIVGITFPVRFSGKWCMGYHDGQRGAFPASEIMLDVPAKEDILMNPQSSLIAIARWDFKPKDTRDGGWLRLSRGDKISCIGFTFQDQWFWSGQNSKGKWGLFPASFTENLQDSGAGRSGGGPRHLSMVHGSVKPAAPAPSGHRMSLSSSAGTKSGFGFSSRMPSFPLSRNRSSRGSVDNSSVRSSGSASSSSQQAGLEVYTGGTMK</sequence>
<dbReference type="PROSITE" id="PS50002">
    <property type="entry name" value="SH3"/>
    <property type="match status" value="1"/>
</dbReference>
<keyword evidence="3" id="KW-0175">Coiled coil</keyword>
<keyword evidence="7" id="KW-1185">Reference proteome</keyword>
<name>A0A1E1K1C8_9HELO</name>
<organism evidence="6 7">
    <name type="scientific">Rhynchosporium agropyri</name>
    <dbReference type="NCBI Taxonomy" id="914238"/>
    <lineage>
        <taxon>Eukaryota</taxon>
        <taxon>Fungi</taxon>
        <taxon>Dikarya</taxon>
        <taxon>Ascomycota</taxon>
        <taxon>Pezizomycotina</taxon>
        <taxon>Leotiomycetes</taxon>
        <taxon>Helotiales</taxon>
        <taxon>Ploettnerulaceae</taxon>
        <taxon>Rhynchosporium</taxon>
    </lineage>
</organism>
<reference evidence="7" key="1">
    <citation type="submission" date="2016-03" db="EMBL/GenBank/DDBJ databases">
        <authorList>
            <person name="Guldener U."/>
        </authorList>
    </citation>
    <scope>NUCLEOTIDE SEQUENCE [LARGE SCALE GENOMIC DNA]</scope>
    <source>
        <strain evidence="7">04CH-RAC-A.6.1</strain>
    </source>
</reference>
<dbReference type="SMART" id="SM00326">
    <property type="entry name" value="SH3"/>
    <property type="match status" value="1"/>
</dbReference>
<feature type="compositionally biased region" description="Polar residues" evidence="4">
    <location>
        <begin position="376"/>
        <end position="387"/>
    </location>
</feature>
<dbReference type="Gene3D" id="2.30.30.40">
    <property type="entry name" value="SH3 Domains"/>
    <property type="match status" value="1"/>
</dbReference>
<gene>
    <name evidence="6" type="ORF">RAG0_02464</name>
</gene>
<feature type="coiled-coil region" evidence="3">
    <location>
        <begin position="74"/>
        <end position="112"/>
    </location>
</feature>
<evidence type="ECO:0000256" key="2">
    <source>
        <dbReference type="PROSITE-ProRule" id="PRU00192"/>
    </source>
</evidence>
<dbReference type="Proteomes" id="UP000178912">
    <property type="component" value="Unassembled WGS sequence"/>
</dbReference>
<feature type="domain" description="SH3" evidence="5">
    <location>
        <begin position="703"/>
        <end position="768"/>
    </location>
</feature>
<feature type="compositionally biased region" description="Polar residues" evidence="4">
    <location>
        <begin position="223"/>
        <end position="241"/>
    </location>
</feature>